<dbReference type="InterPro" id="IPR036179">
    <property type="entry name" value="Ig-like_dom_sf"/>
</dbReference>
<dbReference type="STRING" id="402734.SAMN05660918_1155"/>
<accession>A0A1H6S9R8</accession>
<dbReference type="SUPFAM" id="SSF48726">
    <property type="entry name" value="Immunoglobulin"/>
    <property type="match status" value="1"/>
</dbReference>
<organism evidence="3 4">
    <name type="scientific">Flavobacterium terrigena</name>
    <dbReference type="NCBI Taxonomy" id="402734"/>
    <lineage>
        <taxon>Bacteria</taxon>
        <taxon>Pseudomonadati</taxon>
        <taxon>Bacteroidota</taxon>
        <taxon>Flavobacteriia</taxon>
        <taxon>Flavobacteriales</taxon>
        <taxon>Flavobacteriaceae</taxon>
        <taxon>Flavobacterium</taxon>
    </lineage>
</organism>
<dbReference type="Proteomes" id="UP000199702">
    <property type="component" value="Unassembled WGS sequence"/>
</dbReference>
<evidence type="ECO:0000259" key="2">
    <source>
        <dbReference type="Pfam" id="PF20009"/>
    </source>
</evidence>
<proteinExistence type="predicted"/>
<evidence type="ECO:0000313" key="3">
    <source>
        <dbReference type="EMBL" id="SEI61517.1"/>
    </source>
</evidence>
<sequence length="1847" mass="195451">MKQNYNLSTYVDYTLSAWNLFSRKSKTNLVFAFLFTFLGFSDAFGQVTINTANGNINSCVYPTNYVTLGNIFLEENQNANFSITNVNTDYTLIITAPTNFEFNPGVGSVAFRATGDITAASINVTATTITATYRSSDGNRTNDDDRLTISGIQFRGITAPSSGNMTRTGGTGVINGAAIAGPSYGTLTSTNNPLGANGGGAASVCVGATTPAFTNATAGGTWSITPGTGTATISAGGVATGTSPGTVTVVYTLNGCVSNRALTVSITPAAITGGAASVCTGATTPAFANAVGGGTWSITNGTGSATISGAGVVTGVTPGNATVVYTIGTCSTSTAITIITTPSITTNPSNTSVAAGANASFTVVGSNSPTSYTWQVSTNGGGIWTTITNGGIYSNATTATLNITGVTMGMDGYLYQASATNSCGTSTYSANAILNISLVYCASVPNTNFPDGITNVQFNTINNTTATTAAIPYTDYTATQSTTVTQGQFHNINVRVNTDGAFTMAQIVWFDWNRDGDFDDSGEGYDLGTVTNNANGLSSACPYSILIPVTSAIGTTRMRVASRFTTVSTPCANGFDGEVEDYSVTILAAPACTEPTGQPTTLVLTPGATSIAGSFTAAAPVPQNYLVVMNTTGTAPTGLIMDGTTYAIGTSIGVGNTVIDTDINTTFTATGLNTTSTYYFFIYSMNALCSGGPLYNTNPTVLIGNATTVGAAPAPCIPQTNTAVNQDRYISRVAFIGTLVETNNTSTYSEITPGYQDFTGLALKAQQAQGEGVNMIVESIGGRTKLFAWVDWNKNGTFETSEKVYGPPAAGISSTFGFVIPTGTVPGDYRIRFRTYNAYRGVTENFSYNYDACELFNTILIGGLTYTQYGEAEDYLFTVIQRCDANITSVTDGSVCGSGIVDLVANGTAGTTQIRWYDALTGGTLQGTSTSGGTFETPSISSTTTFYCTAWNGTCESFVRTPVVARVNPTPTLTFTQSSPDVCGENAIVALTAGGDKQLTDLLYERFEGGALGTFTNVNSDTTPAAIKNDTKFTNRASTFVPTVGLSWKPAISSGLAPNLFALATSDAGTPPDVLVENSLVSATLNSATYLNLTMTMNFYYSRYYPDNTNNADEFVTIDISTNGGGAWTTLQTFTADTGIGTKFVNLSYNLNGYINQTNLKVRVLHHSLGTVTGYLPDGVAVDDIRIFGDLPLNTAFVWSGASLPDVYTNPAATTPYIAGTPVVTVYVKPTLAQLEMDSYTFTATAVLSNGCTASQDVTILNKSKIWKGAVDNNWYNANNWNPIGIPDANSCVIIPDIATTANRPSEINTVGSSAFGKSLNVKNNGVLKLYPSNNLTITNAITVAGSGLIDVQNSSNLVQIANIANTGNINMKRTANIRRQDYVYWSSPVAGFGNSAVSPGTSLGYQYKWLPTTGGTNGFGNWAFANETMVLGKGYCLRAPDSFSLSALTNYTASFVGVPNNGDISIPISRGSWNGGTYSTGVSTTPGTNADDNWNLVGNPYPSAINAIKFLTLNTNIAGFVNIWTHGNLPSNAVIDPFYNDYAYNYTATDYITYNSSGVSSGPGVFNGFIGAGQGFFVSMLHGTAATTENLIFNNDLRRDIPTGNTYNNGQFFKSTDANKDVNDLERHRIWLDIVTPSGTSARSLIGYIENATNDKDRLFDAFSNEKLSFNIFSLVNDEQMLIQGRKLPFDTNDKVNIGVSIPQDGLYRIAIGSVDGLFLNKNQNIYLEDKLLNITFNLKDAPYSFMGNKGIIKDRFVLKFAKDIKNTIELTNQLTVYDNNVLTVESGKLKIKNIQIFDLLGKELLSKNNVNNTTYIANNLDRTNSLMIVKVTLEDNTEEVKKVMY</sequence>
<feature type="domain" description="Ig-like" evidence="1">
    <location>
        <begin position="890"/>
        <end position="969"/>
    </location>
</feature>
<protein>
    <submittedName>
        <fullName evidence="3">Uncharacterized protein</fullName>
    </submittedName>
</protein>
<dbReference type="Pfam" id="PF20009">
    <property type="entry name" value="GEVED"/>
    <property type="match status" value="2"/>
</dbReference>
<reference evidence="4" key="1">
    <citation type="submission" date="2016-10" db="EMBL/GenBank/DDBJ databases">
        <authorList>
            <person name="Varghese N."/>
            <person name="Submissions S."/>
        </authorList>
    </citation>
    <scope>NUCLEOTIDE SEQUENCE [LARGE SCALE GENOMIC DNA]</scope>
    <source>
        <strain evidence="4">DSM 17934</strain>
    </source>
</reference>
<name>A0A1H6S9R8_9FLAO</name>
<gene>
    <name evidence="3" type="ORF">SAMN05660918_1155</name>
</gene>
<dbReference type="Pfam" id="PF19081">
    <property type="entry name" value="Ig_7"/>
    <property type="match status" value="1"/>
</dbReference>
<evidence type="ECO:0000313" key="4">
    <source>
        <dbReference type="Proteomes" id="UP000199702"/>
    </source>
</evidence>
<dbReference type="Gene3D" id="2.60.40.10">
    <property type="entry name" value="Immunoglobulins"/>
    <property type="match status" value="1"/>
</dbReference>
<keyword evidence="4" id="KW-1185">Reference proteome</keyword>
<dbReference type="NCBIfam" id="NF033708">
    <property type="entry name" value="T9SS_Cterm_ChiA"/>
    <property type="match status" value="1"/>
</dbReference>
<dbReference type="EMBL" id="FNYA01000002">
    <property type="protein sequence ID" value="SEI61517.1"/>
    <property type="molecule type" value="Genomic_DNA"/>
</dbReference>
<dbReference type="OrthoDB" id="1652165at2"/>
<dbReference type="Gene3D" id="2.60.120.260">
    <property type="entry name" value="Galactose-binding domain-like"/>
    <property type="match status" value="1"/>
</dbReference>
<dbReference type="InterPro" id="IPR045474">
    <property type="entry name" value="GEVED"/>
</dbReference>
<dbReference type="InterPro" id="IPR013783">
    <property type="entry name" value="Ig-like_fold"/>
</dbReference>
<evidence type="ECO:0000259" key="1">
    <source>
        <dbReference type="Pfam" id="PF19081"/>
    </source>
</evidence>
<feature type="domain" description="GEVED" evidence="2">
    <location>
        <begin position="508"/>
        <end position="585"/>
    </location>
</feature>
<dbReference type="RefSeq" id="WP_091309502.1">
    <property type="nucleotide sequence ID" value="NZ_CBCSJU010000005.1"/>
</dbReference>
<dbReference type="InterPro" id="IPR044023">
    <property type="entry name" value="Ig_7"/>
</dbReference>
<feature type="domain" description="GEVED" evidence="2">
    <location>
        <begin position="786"/>
        <end position="877"/>
    </location>
</feature>